<accession>A0A4R6REI4</accession>
<sequence length="63" mass="6910">MSDALWLALALLLVLEGLMPAINPGGWRRMFEQILGLQDHQIRAVGLVSMLAGLVLLWVLQGT</sequence>
<gene>
    <name evidence="2" type="ORF">EV672_103201</name>
</gene>
<evidence type="ECO:0000313" key="3">
    <source>
        <dbReference type="Proteomes" id="UP000294593"/>
    </source>
</evidence>
<dbReference type="RefSeq" id="WP_133607785.1">
    <property type="nucleotide sequence ID" value="NZ_SNXW01000003.1"/>
</dbReference>
<organism evidence="2 3">
    <name type="scientific">Aquabacterium commune</name>
    <dbReference type="NCBI Taxonomy" id="70586"/>
    <lineage>
        <taxon>Bacteria</taxon>
        <taxon>Pseudomonadati</taxon>
        <taxon>Pseudomonadota</taxon>
        <taxon>Betaproteobacteria</taxon>
        <taxon>Burkholderiales</taxon>
        <taxon>Aquabacterium</taxon>
    </lineage>
</organism>
<evidence type="ECO:0008006" key="4">
    <source>
        <dbReference type="Google" id="ProtNLM"/>
    </source>
</evidence>
<evidence type="ECO:0000313" key="2">
    <source>
        <dbReference type="EMBL" id="TDP84630.1"/>
    </source>
</evidence>
<protein>
    <recommendedName>
        <fullName evidence="4">DUF2065 domain-containing protein</fullName>
    </recommendedName>
</protein>
<feature type="transmembrane region" description="Helical" evidence="1">
    <location>
        <begin position="44"/>
        <end position="60"/>
    </location>
</feature>
<keyword evidence="1" id="KW-0812">Transmembrane</keyword>
<keyword evidence="3" id="KW-1185">Reference proteome</keyword>
<proteinExistence type="predicted"/>
<dbReference type="PANTHER" id="PTHR38602">
    <property type="entry name" value="INNER MEMBRANE PROTEIN-RELATED"/>
    <property type="match status" value="1"/>
</dbReference>
<dbReference type="PANTHER" id="PTHR38602:SF1">
    <property type="entry name" value="INNER MEMBRANE PROTEIN"/>
    <property type="match status" value="1"/>
</dbReference>
<keyword evidence="1" id="KW-1133">Transmembrane helix</keyword>
<dbReference type="EMBL" id="SNXW01000003">
    <property type="protein sequence ID" value="TDP84630.1"/>
    <property type="molecule type" value="Genomic_DNA"/>
</dbReference>
<comment type="caution">
    <text evidence="2">The sequence shown here is derived from an EMBL/GenBank/DDBJ whole genome shotgun (WGS) entry which is preliminary data.</text>
</comment>
<dbReference type="OrthoDB" id="9182237at2"/>
<evidence type="ECO:0000256" key="1">
    <source>
        <dbReference type="SAM" id="Phobius"/>
    </source>
</evidence>
<name>A0A4R6REI4_9BURK</name>
<keyword evidence="1" id="KW-0472">Membrane</keyword>
<dbReference type="AlphaFoldDB" id="A0A4R6REI4"/>
<dbReference type="Pfam" id="PF09838">
    <property type="entry name" value="DUF2065"/>
    <property type="match status" value="1"/>
</dbReference>
<dbReference type="Proteomes" id="UP000294593">
    <property type="component" value="Unassembled WGS sequence"/>
</dbReference>
<dbReference type="InterPro" id="IPR019201">
    <property type="entry name" value="DUF2065"/>
</dbReference>
<reference evidence="2 3" key="1">
    <citation type="submission" date="2019-03" db="EMBL/GenBank/DDBJ databases">
        <title>Genomic Encyclopedia of Type Strains, Phase IV (KMG-IV): sequencing the most valuable type-strain genomes for metagenomic binning, comparative biology and taxonomic classification.</title>
        <authorList>
            <person name="Goeker M."/>
        </authorList>
    </citation>
    <scope>NUCLEOTIDE SEQUENCE [LARGE SCALE GENOMIC DNA]</scope>
    <source>
        <strain evidence="2 3">DSM 11901</strain>
    </source>
</reference>